<protein>
    <submittedName>
        <fullName evidence="2">Flp family type IVb pilin</fullName>
    </submittedName>
</protein>
<dbReference type="AlphaFoldDB" id="A0A921JHA1"/>
<evidence type="ECO:0000313" key="2">
    <source>
        <dbReference type="EMBL" id="HJE26183.1"/>
    </source>
</evidence>
<accession>A0A921JHA1</accession>
<evidence type="ECO:0000256" key="1">
    <source>
        <dbReference type="SAM" id="Phobius"/>
    </source>
</evidence>
<proteinExistence type="predicted"/>
<comment type="caution">
    <text evidence="2">The sequence shown here is derived from an EMBL/GenBank/DDBJ whole genome shotgun (WGS) entry which is preliminary data.</text>
</comment>
<organism evidence="2 3">
    <name type="scientific">Methylorubrum populi</name>
    <dbReference type="NCBI Taxonomy" id="223967"/>
    <lineage>
        <taxon>Bacteria</taxon>
        <taxon>Pseudomonadati</taxon>
        <taxon>Pseudomonadota</taxon>
        <taxon>Alphaproteobacteria</taxon>
        <taxon>Hyphomicrobiales</taxon>
        <taxon>Methylobacteriaceae</taxon>
        <taxon>Methylorubrum</taxon>
    </lineage>
</organism>
<dbReference type="InterPro" id="IPR007047">
    <property type="entry name" value="Flp_Fap"/>
</dbReference>
<sequence>MGSLFPIRRRLHGAASSLRAALSFARHEGGATAIEYGLVCAFMALAAIGGMRILGDAFTELFPKVANLFPQ</sequence>
<gene>
    <name evidence="2" type="ORF">K8W01_21250</name>
</gene>
<dbReference type="Pfam" id="PF04964">
    <property type="entry name" value="Flp_Fap"/>
    <property type="match status" value="1"/>
</dbReference>
<name>A0A921JHA1_9HYPH</name>
<reference evidence="2" key="1">
    <citation type="journal article" date="2021" name="PeerJ">
        <title>Extensive microbial diversity within the chicken gut microbiome revealed by metagenomics and culture.</title>
        <authorList>
            <person name="Gilroy R."/>
            <person name="Ravi A."/>
            <person name="Getino M."/>
            <person name="Pursley I."/>
            <person name="Horton D.L."/>
            <person name="Alikhan N.F."/>
            <person name="Baker D."/>
            <person name="Gharbi K."/>
            <person name="Hall N."/>
            <person name="Watson M."/>
            <person name="Adriaenssens E.M."/>
            <person name="Foster-Nyarko E."/>
            <person name="Jarju S."/>
            <person name="Secka A."/>
            <person name="Antonio M."/>
            <person name="Oren A."/>
            <person name="Chaudhuri R.R."/>
            <person name="La Ragione R."/>
            <person name="Hildebrand F."/>
            <person name="Pallen M.J."/>
        </authorList>
    </citation>
    <scope>NUCLEOTIDE SEQUENCE</scope>
    <source>
        <strain evidence="2">316</strain>
    </source>
</reference>
<keyword evidence="1" id="KW-0472">Membrane</keyword>
<dbReference type="EMBL" id="DYYG01000068">
    <property type="protein sequence ID" value="HJE26183.1"/>
    <property type="molecule type" value="Genomic_DNA"/>
</dbReference>
<feature type="transmembrane region" description="Helical" evidence="1">
    <location>
        <begin position="33"/>
        <end position="54"/>
    </location>
</feature>
<evidence type="ECO:0000313" key="3">
    <source>
        <dbReference type="Proteomes" id="UP000742631"/>
    </source>
</evidence>
<reference evidence="2" key="2">
    <citation type="submission" date="2021-09" db="EMBL/GenBank/DDBJ databases">
        <authorList>
            <person name="Gilroy R."/>
        </authorList>
    </citation>
    <scope>NUCLEOTIDE SEQUENCE</scope>
    <source>
        <strain evidence="2">316</strain>
    </source>
</reference>
<keyword evidence="1" id="KW-1133">Transmembrane helix</keyword>
<keyword evidence="1" id="KW-0812">Transmembrane</keyword>
<dbReference type="Proteomes" id="UP000742631">
    <property type="component" value="Unassembled WGS sequence"/>
</dbReference>